<dbReference type="EMBL" id="CM037629">
    <property type="protein sequence ID" value="KAH7990069.1"/>
    <property type="molecule type" value="Genomic_DNA"/>
</dbReference>
<evidence type="ECO:0000313" key="1">
    <source>
        <dbReference type="EMBL" id="KAH7990069.1"/>
    </source>
</evidence>
<gene>
    <name evidence="1" type="ORF">K3G42_001718</name>
</gene>
<dbReference type="Proteomes" id="UP000827872">
    <property type="component" value="Linkage Group LG16"/>
</dbReference>
<proteinExistence type="predicted"/>
<name>A0ACB8EC86_9SAUR</name>
<reference evidence="1" key="1">
    <citation type="submission" date="2021-08" db="EMBL/GenBank/DDBJ databases">
        <title>The first chromosome-level gecko genome reveals the dynamic sex chromosomes of Neotropical dwarf geckos (Sphaerodactylidae: Sphaerodactylus).</title>
        <authorList>
            <person name="Pinto B.J."/>
            <person name="Keating S.E."/>
            <person name="Gamble T."/>
        </authorList>
    </citation>
    <scope>NUCLEOTIDE SEQUENCE</scope>
    <source>
        <strain evidence="1">TG3544</strain>
    </source>
</reference>
<comment type="caution">
    <text evidence="1">The sequence shown here is derived from an EMBL/GenBank/DDBJ whole genome shotgun (WGS) entry which is preliminary data.</text>
</comment>
<sequence length="326" mass="35127">MHAPGLPVGSAPPSRPTQDPTRVYSTCCPVCRAPASPPTRHSGARLRLCWKGRGGSPAPALKPEPRPAPAGEARRPSQPPAAGLSAPAAQRPRKGRGAQHAQQGAKGGPGHAGAQPEAVSPEATQEREPPCSHCGAEKRLGRVAEPVAACRTMITNSQKRFPGLSGMMTYSITSNWAHTMAPLPGAELVKRPLQLYRYLLRCCKELPGENVREHYRHAIRQSFNVHADEDNPERIQQIIKRAIEDADWVMEKPDAHLAVGEMLCTLVTIASRPALLQKVLSVSLAVAWPGFAEQPSRHCILLSCKSLCSFLWVLLAGFRSSGGRAC</sequence>
<keyword evidence="2" id="KW-1185">Reference proteome</keyword>
<evidence type="ECO:0000313" key="2">
    <source>
        <dbReference type="Proteomes" id="UP000827872"/>
    </source>
</evidence>
<accession>A0ACB8EC86</accession>
<protein>
    <submittedName>
        <fullName evidence="1">Uncharacterized protein</fullName>
    </submittedName>
</protein>
<organism evidence="1 2">
    <name type="scientific">Sphaerodactylus townsendi</name>
    <dbReference type="NCBI Taxonomy" id="933632"/>
    <lineage>
        <taxon>Eukaryota</taxon>
        <taxon>Metazoa</taxon>
        <taxon>Chordata</taxon>
        <taxon>Craniata</taxon>
        <taxon>Vertebrata</taxon>
        <taxon>Euteleostomi</taxon>
        <taxon>Lepidosauria</taxon>
        <taxon>Squamata</taxon>
        <taxon>Bifurcata</taxon>
        <taxon>Gekkota</taxon>
        <taxon>Sphaerodactylidae</taxon>
        <taxon>Sphaerodactylus</taxon>
    </lineage>
</organism>